<reference evidence="1 2" key="1">
    <citation type="journal article" date="2019" name="Emerg. Microbes Infect.">
        <title>Comprehensive subspecies identification of 175 nontuberculous mycobacteria species based on 7547 genomic profiles.</title>
        <authorList>
            <person name="Matsumoto Y."/>
            <person name="Kinjo T."/>
            <person name="Motooka D."/>
            <person name="Nabeya D."/>
            <person name="Jung N."/>
            <person name="Uechi K."/>
            <person name="Horii T."/>
            <person name="Iida T."/>
            <person name="Fujita J."/>
            <person name="Nakamura S."/>
        </authorList>
    </citation>
    <scope>NUCLEOTIDE SEQUENCE [LARGE SCALE GENOMIC DNA]</scope>
    <source>
        <strain evidence="1 2">JCM 6375</strain>
    </source>
</reference>
<evidence type="ECO:0008006" key="3">
    <source>
        <dbReference type="Google" id="ProtNLM"/>
    </source>
</evidence>
<organism evidence="1 2">
    <name type="scientific">Mycolicibacterium moriokaense</name>
    <dbReference type="NCBI Taxonomy" id="39691"/>
    <lineage>
        <taxon>Bacteria</taxon>
        <taxon>Bacillati</taxon>
        <taxon>Actinomycetota</taxon>
        <taxon>Actinomycetes</taxon>
        <taxon>Mycobacteriales</taxon>
        <taxon>Mycobacteriaceae</taxon>
        <taxon>Mycolicibacterium</taxon>
    </lineage>
</organism>
<protein>
    <recommendedName>
        <fullName evidence="3">Diacylglycerol O-acyltransferase</fullName>
    </recommendedName>
</protein>
<dbReference type="SUPFAM" id="SSF52777">
    <property type="entry name" value="CoA-dependent acyltransferases"/>
    <property type="match status" value="1"/>
</dbReference>
<dbReference type="InterPro" id="IPR023213">
    <property type="entry name" value="CAT-like_dom_sf"/>
</dbReference>
<sequence length="464" mass="50178">MKKQEDISTLLDLADQVVFQGERATGATNLLQCVWTYNRPIDMDGLRRFHHHLLRGRLSRHVERSPLPFGRHRWVAPDDAPAIEIAAARTRAEFGDWLREQTAIQLDYEHGPAWHLAVLPFSDGGTGLSLIISHGLADGVGLSTAIADAASGRDDSIIWPAAGSRRRWRALRQDARQTVRDMPSVGRAIVAGARMARRARREGVTSAASAPVSAPIAAPDEQIELPAATVFVDMDQWDAVAKALGGTPNSLLAGLAARFAARAGRVTAGDGMATLAMPINERFDGDTRANAVGNADLTVDPSKVTTDLREVRAAVKAALIRANETPDERFALLPVVPFLPKRVIRRMVSVAAGGTKAVCSSNLGDVPAAANRPDGTEADSFSMRSLYPRVTQGMMHRAGGLMGMLSGRVNGRVFVSVLRYDPAHPCTNEELHDAILRTLAEFSLTATMQWDSQLDENRRTVLAA</sequence>
<dbReference type="AlphaFoldDB" id="A0AAD1H877"/>
<dbReference type="Gene3D" id="3.30.559.10">
    <property type="entry name" value="Chloramphenicol acetyltransferase-like domain"/>
    <property type="match status" value="1"/>
</dbReference>
<keyword evidence="2" id="KW-1185">Reference proteome</keyword>
<proteinExistence type="predicted"/>
<dbReference type="KEGG" id="mmor:MMOR_12050"/>
<evidence type="ECO:0000313" key="1">
    <source>
        <dbReference type="EMBL" id="BBX00269.1"/>
    </source>
</evidence>
<dbReference type="Proteomes" id="UP000466681">
    <property type="component" value="Chromosome"/>
</dbReference>
<gene>
    <name evidence="1" type="ORF">MMOR_12050</name>
</gene>
<evidence type="ECO:0000313" key="2">
    <source>
        <dbReference type="Proteomes" id="UP000466681"/>
    </source>
</evidence>
<accession>A0AAD1H877</accession>
<name>A0AAD1H877_9MYCO</name>
<dbReference type="EMBL" id="AP022560">
    <property type="protein sequence ID" value="BBX00269.1"/>
    <property type="molecule type" value="Genomic_DNA"/>
</dbReference>